<evidence type="ECO:0000256" key="1">
    <source>
        <dbReference type="SAM" id="Phobius"/>
    </source>
</evidence>
<sequence length="326" mass="36159">MRSTSLSKWLSSVLHGWKHLQVSYYGGKYSIHRLLALDAYTRTASLARVLTVCIGTPLPMVAFVSIQALVPLQDPTAGWRANFGFWIRSGILSFAVAHTLTTQATYLIDGVVISAPRMAVMCACTALLFTAFAVGISARLIFPIPFFVLTLAPVFNVALIISYRLILGIHILRQVLEQRAQLIRYTTFVAVQNTMVLTYPAYETLFRVAKGSSYQLPVILLLPFIKVVVKNVVRRCMSSMEDMLPEAVIFTVDFFNAIYVATCMQSASSATTISAITVTDLSQTLTMLYGLHHRTATILTRLRQSIDNSPECDNLLSLIVSRSYDV</sequence>
<keyword evidence="1" id="KW-0472">Membrane</keyword>
<accession>A0A8T1VRH2</accession>
<feature type="transmembrane region" description="Helical" evidence="1">
    <location>
        <begin position="85"/>
        <end position="108"/>
    </location>
</feature>
<gene>
    <name evidence="2" type="ORF">PHYPSEUDO_003151</name>
</gene>
<reference evidence="2" key="1">
    <citation type="submission" date="2021-02" db="EMBL/GenBank/DDBJ databases">
        <authorList>
            <person name="Palmer J.M."/>
        </authorList>
    </citation>
    <scope>NUCLEOTIDE SEQUENCE</scope>
    <source>
        <strain evidence="2">SCRP734</strain>
    </source>
</reference>
<evidence type="ECO:0000313" key="2">
    <source>
        <dbReference type="EMBL" id="KAG7383982.1"/>
    </source>
</evidence>
<keyword evidence="1" id="KW-0812">Transmembrane</keyword>
<feature type="transmembrane region" description="Helical" evidence="1">
    <location>
        <begin position="182"/>
        <end position="202"/>
    </location>
</feature>
<dbReference type="AlphaFoldDB" id="A0A8T1VRH2"/>
<dbReference type="EMBL" id="JAGDFM010000160">
    <property type="protein sequence ID" value="KAG7383982.1"/>
    <property type="molecule type" value="Genomic_DNA"/>
</dbReference>
<evidence type="ECO:0000313" key="3">
    <source>
        <dbReference type="Proteomes" id="UP000694044"/>
    </source>
</evidence>
<keyword evidence="1" id="KW-1133">Transmembrane helix</keyword>
<keyword evidence="3" id="KW-1185">Reference proteome</keyword>
<comment type="caution">
    <text evidence="2">The sequence shown here is derived from an EMBL/GenBank/DDBJ whole genome shotgun (WGS) entry which is preliminary data.</text>
</comment>
<protein>
    <submittedName>
        <fullName evidence="2">Uncharacterized protein</fullName>
    </submittedName>
</protein>
<name>A0A8T1VRH2_9STRA</name>
<dbReference type="OrthoDB" id="121311at2759"/>
<feature type="transmembrane region" description="Helical" evidence="1">
    <location>
        <begin position="49"/>
        <end position="70"/>
    </location>
</feature>
<feature type="transmembrane region" description="Helical" evidence="1">
    <location>
        <begin position="120"/>
        <end position="142"/>
    </location>
</feature>
<dbReference type="Proteomes" id="UP000694044">
    <property type="component" value="Unassembled WGS sequence"/>
</dbReference>
<organism evidence="2 3">
    <name type="scientific">Phytophthora pseudosyringae</name>
    <dbReference type="NCBI Taxonomy" id="221518"/>
    <lineage>
        <taxon>Eukaryota</taxon>
        <taxon>Sar</taxon>
        <taxon>Stramenopiles</taxon>
        <taxon>Oomycota</taxon>
        <taxon>Peronosporomycetes</taxon>
        <taxon>Peronosporales</taxon>
        <taxon>Peronosporaceae</taxon>
        <taxon>Phytophthora</taxon>
    </lineage>
</organism>
<feature type="transmembrane region" description="Helical" evidence="1">
    <location>
        <begin position="214"/>
        <end position="233"/>
    </location>
</feature>
<proteinExistence type="predicted"/>
<feature type="transmembrane region" description="Helical" evidence="1">
    <location>
        <begin position="148"/>
        <end position="170"/>
    </location>
</feature>